<evidence type="ECO:0000313" key="2">
    <source>
        <dbReference type="EMBL" id="PZD72843.1"/>
    </source>
</evidence>
<keyword evidence="3" id="KW-1185">Reference proteome</keyword>
<feature type="region of interest" description="Disordered" evidence="1">
    <location>
        <begin position="131"/>
        <end position="156"/>
    </location>
</feature>
<dbReference type="RefSeq" id="WP_110986774.1">
    <property type="nucleotide sequence ID" value="NZ_CAWNWM010000008.1"/>
</dbReference>
<comment type="caution">
    <text evidence="2">The sequence shown here is derived from an EMBL/GenBank/DDBJ whole genome shotgun (WGS) entry which is preliminary data.</text>
</comment>
<protein>
    <recommendedName>
        <fullName evidence="4">DUF937 domain-containing protein</fullName>
    </recommendedName>
</protein>
<name>A0A2W1JGX8_9CYAN</name>
<evidence type="ECO:0008006" key="4">
    <source>
        <dbReference type="Google" id="ProtNLM"/>
    </source>
</evidence>
<proteinExistence type="predicted"/>
<dbReference type="Proteomes" id="UP000248857">
    <property type="component" value="Unassembled WGS sequence"/>
</dbReference>
<sequence>MGLFDQIVSAIDNPNLQASTGQLGGILNTVQSLSNAQGANPESTQTAVGVVGKHVRSALKSQPSGGQAQALVDQYSGTGTNPEAVNTLFSEGQQQQMVQEISQRTGLDSKAIAGMLPMLVPLVLNLLNSGSQSKDPRQGGNPVLNSFLDSNGDGDVDVSDAMRMAGQFLSKR</sequence>
<accession>A0A2W1JGX8</accession>
<dbReference type="OrthoDB" id="530933at2"/>
<evidence type="ECO:0000256" key="1">
    <source>
        <dbReference type="SAM" id="MobiDB-lite"/>
    </source>
</evidence>
<gene>
    <name evidence="2" type="ORF">C1752_03338</name>
</gene>
<organism evidence="2 3">
    <name type="scientific">Acaryochloris thomasi RCC1774</name>
    <dbReference type="NCBI Taxonomy" id="1764569"/>
    <lineage>
        <taxon>Bacteria</taxon>
        <taxon>Bacillati</taxon>
        <taxon>Cyanobacteriota</taxon>
        <taxon>Cyanophyceae</taxon>
        <taxon>Acaryochloridales</taxon>
        <taxon>Acaryochloridaceae</taxon>
        <taxon>Acaryochloris</taxon>
        <taxon>Acaryochloris thomasi</taxon>
    </lineage>
</organism>
<evidence type="ECO:0000313" key="3">
    <source>
        <dbReference type="Proteomes" id="UP000248857"/>
    </source>
</evidence>
<reference evidence="2 3" key="1">
    <citation type="journal article" date="2018" name="Sci. Rep.">
        <title>A novel species of the marine cyanobacterium Acaryochloris with a unique pigment content and lifestyle.</title>
        <authorList>
            <person name="Partensky F."/>
            <person name="Six C."/>
            <person name="Ratin M."/>
            <person name="Garczarek L."/>
            <person name="Vaulot D."/>
            <person name="Probert I."/>
            <person name="Calteau A."/>
            <person name="Gourvil P."/>
            <person name="Marie D."/>
            <person name="Grebert T."/>
            <person name="Bouchier C."/>
            <person name="Le Panse S."/>
            <person name="Gachenot M."/>
            <person name="Rodriguez F."/>
            <person name="Garrido J.L."/>
        </authorList>
    </citation>
    <scope>NUCLEOTIDE SEQUENCE [LARGE SCALE GENOMIC DNA]</scope>
    <source>
        <strain evidence="2 3">RCC1774</strain>
    </source>
</reference>
<dbReference type="EMBL" id="PQWO01000008">
    <property type="protein sequence ID" value="PZD72843.1"/>
    <property type="molecule type" value="Genomic_DNA"/>
</dbReference>
<dbReference type="AlphaFoldDB" id="A0A2W1JGX8"/>